<dbReference type="PANTHER" id="PTHR23429">
    <property type="entry name" value="GLUCOSE-6-PHOSPHATE 1-DEHYDROGENASE G6PD"/>
    <property type="match status" value="1"/>
</dbReference>
<dbReference type="Pfam" id="PF02781">
    <property type="entry name" value="G6PD_C"/>
    <property type="match status" value="1"/>
</dbReference>
<dbReference type="Gene3D" id="3.40.50.720">
    <property type="entry name" value="NAD(P)-binding Rossmann-like Domain"/>
    <property type="match status" value="1"/>
</dbReference>
<evidence type="ECO:0000313" key="11">
    <source>
        <dbReference type="EMBL" id="KAI5078724.1"/>
    </source>
</evidence>
<dbReference type="Pfam" id="PF00479">
    <property type="entry name" value="G6PD_N"/>
    <property type="match status" value="1"/>
</dbReference>
<dbReference type="SUPFAM" id="SSF55347">
    <property type="entry name" value="Glyceraldehyde-3-phosphate dehydrogenase-like, C-terminal domain"/>
    <property type="match status" value="1"/>
</dbReference>
<dbReference type="PIRSF" id="PIRSF000110">
    <property type="entry name" value="G6PD"/>
    <property type="match status" value="1"/>
</dbReference>
<keyword evidence="4 8" id="KW-0521">NADP</keyword>
<evidence type="ECO:0000256" key="6">
    <source>
        <dbReference type="ARBA" id="ARBA00023277"/>
    </source>
</evidence>
<proteinExistence type="inferred from homology"/>
<dbReference type="EMBL" id="JABFUD020000006">
    <property type="protein sequence ID" value="KAI5078724.1"/>
    <property type="molecule type" value="Genomic_DNA"/>
</dbReference>
<comment type="similarity">
    <text evidence="2 8">Belongs to the glucose-6-phosphate dehydrogenase family.</text>
</comment>
<evidence type="ECO:0000259" key="10">
    <source>
        <dbReference type="Pfam" id="PF02781"/>
    </source>
</evidence>
<dbReference type="GO" id="GO:0005829">
    <property type="term" value="C:cytosol"/>
    <property type="evidence" value="ECO:0007669"/>
    <property type="project" value="TreeGrafter"/>
</dbReference>
<dbReference type="InterPro" id="IPR001282">
    <property type="entry name" value="G6P_DH"/>
</dbReference>
<accession>A0A9D4V372</accession>
<dbReference type="GO" id="GO:0006006">
    <property type="term" value="P:glucose metabolic process"/>
    <property type="evidence" value="ECO:0007669"/>
    <property type="project" value="UniProtKB-KW"/>
</dbReference>
<dbReference type="PANTHER" id="PTHR23429:SF0">
    <property type="entry name" value="GLUCOSE-6-PHOSPHATE 1-DEHYDROGENASE"/>
    <property type="match status" value="1"/>
</dbReference>
<protein>
    <recommendedName>
        <fullName evidence="8">Glucose-6-phosphate 1-dehydrogenase</fullName>
        <ecNumber evidence="8">1.1.1.49</ecNumber>
    </recommendedName>
</protein>
<dbReference type="InterPro" id="IPR022675">
    <property type="entry name" value="G6P_DH_C"/>
</dbReference>
<evidence type="ECO:0000256" key="3">
    <source>
        <dbReference type="ARBA" id="ARBA00022526"/>
    </source>
</evidence>
<dbReference type="HAMAP" id="MF_00966">
    <property type="entry name" value="G6PD"/>
    <property type="match status" value="1"/>
</dbReference>
<dbReference type="EC" id="1.1.1.49" evidence="8"/>
<evidence type="ECO:0000256" key="1">
    <source>
        <dbReference type="ARBA" id="ARBA00004937"/>
    </source>
</evidence>
<dbReference type="GO" id="GO:0009051">
    <property type="term" value="P:pentose-phosphate shunt, oxidative branch"/>
    <property type="evidence" value="ECO:0007669"/>
    <property type="project" value="TreeGrafter"/>
</dbReference>
<comment type="function">
    <text evidence="8">Catalyzes the rate-limiting step of the oxidative pentose-phosphate pathway, which represents a route for the dissimilation of carbohydrates besides glycolysis.</text>
</comment>
<evidence type="ECO:0000256" key="4">
    <source>
        <dbReference type="ARBA" id="ARBA00022857"/>
    </source>
</evidence>
<reference evidence="11" key="1">
    <citation type="submission" date="2021-01" db="EMBL/GenBank/DDBJ databases">
        <title>Adiantum capillus-veneris genome.</title>
        <authorList>
            <person name="Fang Y."/>
            <person name="Liao Q."/>
        </authorList>
    </citation>
    <scope>NUCLEOTIDE SEQUENCE</scope>
    <source>
        <strain evidence="11">H3</strain>
        <tissue evidence="11">Leaf</tissue>
    </source>
</reference>
<sequence length="434" mass="49541">MLLSRSHIGTSKGEGYLSIIVFGASGDLAKKKIFPAIFSLYCQGFLPHDKVQIFGYARSALTNNDLRDQLSRYLHVRAKAQPMTSSLPHAERFLSLITYISGPYNVEEGYQKLEQVIVHHEMLRAGKDGQTGRLFYLALPPSVYLQVGRNIKAYCMNTRGWNRVVLEKPFGKDLDSSNQLSSELGGLFAEEQIYRIDHYLGKEAVQNLLVLRFSNRIIQPLWSRDHVDNVQIVFKEDFGTEGRGGYFDEYGIVRDVIQNHLVQVLCLIAMEKPASLSPECIRDEKLKVLKCVEGIRHSEVVLGQYDGYLDDPTVPKGSNTPTFASIVLRICNERWDGVPFIIKAGKALDRRKGQRRGRNEFVIRLQPAEAMYMKFTVKRPGLDMSTTQSEMDLSFLQRYKGIVIPEAYERLFLDIMRGDQKHFVRRDELETSFG</sequence>
<keyword evidence="6 8" id="KW-0119">Carbohydrate metabolism</keyword>
<keyword evidence="12" id="KW-1185">Reference proteome</keyword>
<evidence type="ECO:0000256" key="8">
    <source>
        <dbReference type="RuleBase" id="RU362120"/>
    </source>
</evidence>
<keyword evidence="5 8" id="KW-0560">Oxidoreductase</keyword>
<dbReference type="InterPro" id="IPR036291">
    <property type="entry name" value="NAD(P)-bd_dom_sf"/>
</dbReference>
<dbReference type="SUPFAM" id="SSF51735">
    <property type="entry name" value="NAD(P)-binding Rossmann-fold domains"/>
    <property type="match status" value="1"/>
</dbReference>
<dbReference type="PROSITE" id="PS00069">
    <property type="entry name" value="G6P_DEHYDROGENASE"/>
    <property type="match status" value="1"/>
</dbReference>
<evidence type="ECO:0000256" key="5">
    <source>
        <dbReference type="ARBA" id="ARBA00023002"/>
    </source>
</evidence>
<dbReference type="GO" id="GO:0004345">
    <property type="term" value="F:glucose-6-phosphate dehydrogenase activity"/>
    <property type="evidence" value="ECO:0007669"/>
    <property type="project" value="UniProtKB-EC"/>
</dbReference>
<dbReference type="Gene3D" id="3.30.360.10">
    <property type="entry name" value="Dihydrodipicolinate Reductase, domain 2"/>
    <property type="match status" value="1"/>
</dbReference>
<comment type="catalytic activity">
    <reaction evidence="7 8">
        <text>D-glucose 6-phosphate + NADP(+) = 6-phospho-D-glucono-1,5-lactone + NADPH + H(+)</text>
        <dbReference type="Rhea" id="RHEA:15841"/>
        <dbReference type="ChEBI" id="CHEBI:15378"/>
        <dbReference type="ChEBI" id="CHEBI:57783"/>
        <dbReference type="ChEBI" id="CHEBI:57955"/>
        <dbReference type="ChEBI" id="CHEBI:58349"/>
        <dbReference type="ChEBI" id="CHEBI:61548"/>
        <dbReference type="EC" id="1.1.1.49"/>
    </reaction>
</comment>
<dbReference type="OrthoDB" id="60984at2759"/>
<dbReference type="InterPro" id="IPR019796">
    <property type="entry name" value="G6P_DH_AS"/>
</dbReference>
<name>A0A9D4V372_ADICA</name>
<evidence type="ECO:0000259" key="9">
    <source>
        <dbReference type="Pfam" id="PF00479"/>
    </source>
</evidence>
<gene>
    <name evidence="11" type="ORF">GOP47_0006395</name>
</gene>
<dbReference type="NCBIfam" id="TIGR00871">
    <property type="entry name" value="zwf"/>
    <property type="match status" value="1"/>
</dbReference>
<organism evidence="11 12">
    <name type="scientific">Adiantum capillus-veneris</name>
    <name type="common">Maidenhair fern</name>
    <dbReference type="NCBI Taxonomy" id="13818"/>
    <lineage>
        <taxon>Eukaryota</taxon>
        <taxon>Viridiplantae</taxon>
        <taxon>Streptophyta</taxon>
        <taxon>Embryophyta</taxon>
        <taxon>Tracheophyta</taxon>
        <taxon>Polypodiopsida</taxon>
        <taxon>Polypodiidae</taxon>
        <taxon>Polypodiales</taxon>
        <taxon>Pteridineae</taxon>
        <taxon>Pteridaceae</taxon>
        <taxon>Vittarioideae</taxon>
        <taxon>Adiantum</taxon>
    </lineage>
</organism>
<comment type="pathway">
    <text evidence="1 8">Carbohydrate degradation; pentose phosphate pathway; D-ribulose 5-phosphate from D-glucose 6-phosphate (oxidative stage): step 1/3.</text>
</comment>
<dbReference type="AlphaFoldDB" id="A0A9D4V372"/>
<dbReference type="InterPro" id="IPR022674">
    <property type="entry name" value="G6P_DH_NAD-bd"/>
</dbReference>
<feature type="domain" description="Glucose-6-phosphate dehydrogenase C-terminal" evidence="10">
    <location>
        <begin position="209"/>
        <end position="432"/>
    </location>
</feature>
<dbReference type="GO" id="GO:0050661">
    <property type="term" value="F:NADP binding"/>
    <property type="evidence" value="ECO:0007669"/>
    <property type="project" value="InterPro"/>
</dbReference>
<dbReference type="PRINTS" id="PR00079">
    <property type="entry name" value="G6PDHDRGNASE"/>
</dbReference>
<keyword evidence="3 8" id="KW-0313">Glucose metabolism</keyword>
<dbReference type="Proteomes" id="UP000886520">
    <property type="component" value="Chromosome 6"/>
</dbReference>
<comment type="caution">
    <text evidence="11">The sequence shown here is derived from an EMBL/GenBank/DDBJ whole genome shotgun (WGS) entry which is preliminary data.</text>
</comment>
<evidence type="ECO:0000256" key="2">
    <source>
        <dbReference type="ARBA" id="ARBA00009975"/>
    </source>
</evidence>
<evidence type="ECO:0000256" key="7">
    <source>
        <dbReference type="ARBA" id="ARBA00048749"/>
    </source>
</evidence>
<feature type="domain" description="Glucose-6-phosphate dehydrogenase NAD-binding" evidence="9">
    <location>
        <begin position="20"/>
        <end position="207"/>
    </location>
</feature>
<evidence type="ECO:0000313" key="12">
    <source>
        <dbReference type="Proteomes" id="UP000886520"/>
    </source>
</evidence>